<name>K0S163_THAOC</name>
<proteinExistence type="predicted"/>
<evidence type="ECO:0000256" key="1">
    <source>
        <dbReference type="SAM" id="Coils"/>
    </source>
</evidence>
<keyword evidence="4" id="KW-1185">Reference proteome</keyword>
<accession>K0S163</accession>
<keyword evidence="1" id="KW-0175">Coiled coil</keyword>
<evidence type="ECO:0000313" key="3">
    <source>
        <dbReference type="EMBL" id="EJK54796.1"/>
    </source>
</evidence>
<feature type="non-terminal residue" evidence="3">
    <location>
        <position position="366"/>
    </location>
</feature>
<dbReference type="EMBL" id="AGNL01035268">
    <property type="protein sequence ID" value="EJK54796.1"/>
    <property type="molecule type" value="Genomic_DNA"/>
</dbReference>
<feature type="region of interest" description="Disordered" evidence="2">
    <location>
        <begin position="206"/>
        <end position="228"/>
    </location>
</feature>
<feature type="compositionally biased region" description="Polar residues" evidence="2">
    <location>
        <begin position="215"/>
        <end position="228"/>
    </location>
</feature>
<protein>
    <submittedName>
        <fullName evidence="3">Uncharacterized protein</fullName>
    </submittedName>
</protein>
<reference evidence="3 4" key="1">
    <citation type="journal article" date="2012" name="Genome Biol.">
        <title>Genome and low-iron response of an oceanic diatom adapted to chronic iron limitation.</title>
        <authorList>
            <person name="Lommer M."/>
            <person name="Specht M."/>
            <person name="Roy A.S."/>
            <person name="Kraemer L."/>
            <person name="Andreson R."/>
            <person name="Gutowska M.A."/>
            <person name="Wolf J."/>
            <person name="Bergner S.V."/>
            <person name="Schilhabel M.B."/>
            <person name="Klostermeier U.C."/>
            <person name="Beiko R.G."/>
            <person name="Rosenstiel P."/>
            <person name="Hippler M."/>
            <person name="Laroche J."/>
        </authorList>
    </citation>
    <scope>NUCLEOTIDE SEQUENCE [LARGE SCALE GENOMIC DNA]</scope>
    <source>
        <strain evidence="3 4">CCMP1005</strain>
    </source>
</reference>
<sequence>MGMPPQSLVAPSVAFVIGGLSPTPQWSSWESSSLYPGMQLSASTESSGRHLRLSSTAGATLTVRFEWRCAAFSIASKSAGPPDAAYPRHQPAAPSTRGGPSRQTRERTNAARRREARPHRGEADDRRSWYSRSSPPPPGESSIRLTSSKLPSPVPSALTISGSGVYLNSNVQFLPPSLPAGSAVGRSARSRECAAVPCRPCEARGGAACRPDAGSVNSQSPPGTSSSIEVNARRLPCFPNRPPFTADIVRNGVHVRAKASGGMEDSRKRARIGNEAVAVAPAAKAPELPKLSGAAATTKISELEVELEALKQSHRVAVDDLNAKMDALQAKIESQKCEIKGLNSALQWAYALEGIPCQHWLENGHD</sequence>
<feature type="region of interest" description="Disordered" evidence="2">
    <location>
        <begin position="78"/>
        <end position="154"/>
    </location>
</feature>
<organism evidence="3 4">
    <name type="scientific">Thalassiosira oceanica</name>
    <name type="common">Marine diatom</name>
    <dbReference type="NCBI Taxonomy" id="159749"/>
    <lineage>
        <taxon>Eukaryota</taxon>
        <taxon>Sar</taxon>
        <taxon>Stramenopiles</taxon>
        <taxon>Ochrophyta</taxon>
        <taxon>Bacillariophyta</taxon>
        <taxon>Coscinodiscophyceae</taxon>
        <taxon>Thalassiosirophycidae</taxon>
        <taxon>Thalassiosirales</taxon>
        <taxon>Thalassiosiraceae</taxon>
        <taxon>Thalassiosira</taxon>
    </lineage>
</organism>
<gene>
    <name evidence="3" type="ORF">THAOC_25545</name>
</gene>
<dbReference type="Proteomes" id="UP000266841">
    <property type="component" value="Unassembled WGS sequence"/>
</dbReference>
<evidence type="ECO:0000313" key="4">
    <source>
        <dbReference type="Proteomes" id="UP000266841"/>
    </source>
</evidence>
<comment type="caution">
    <text evidence="3">The sequence shown here is derived from an EMBL/GenBank/DDBJ whole genome shotgun (WGS) entry which is preliminary data.</text>
</comment>
<feature type="coiled-coil region" evidence="1">
    <location>
        <begin position="293"/>
        <end position="345"/>
    </location>
</feature>
<feature type="compositionally biased region" description="Basic and acidic residues" evidence="2">
    <location>
        <begin position="103"/>
        <end position="128"/>
    </location>
</feature>
<dbReference type="AlphaFoldDB" id="K0S163"/>
<evidence type="ECO:0000256" key="2">
    <source>
        <dbReference type="SAM" id="MobiDB-lite"/>
    </source>
</evidence>